<keyword evidence="4" id="KW-1185">Reference proteome</keyword>
<dbReference type="PANTHER" id="PTHR42928:SF5">
    <property type="entry name" value="BLR1237 PROTEIN"/>
    <property type="match status" value="1"/>
</dbReference>
<evidence type="ECO:0000313" key="4">
    <source>
        <dbReference type="Proteomes" id="UP000298180"/>
    </source>
</evidence>
<evidence type="ECO:0000313" key="3">
    <source>
        <dbReference type="EMBL" id="TFZ03163.1"/>
    </source>
</evidence>
<protein>
    <submittedName>
        <fullName evidence="3">Tripartite tricarboxylate transporter substrate binding protein</fullName>
    </submittedName>
</protein>
<organism evidence="3 4">
    <name type="scientific">Ramlibacter henchirensis</name>
    <dbReference type="NCBI Taxonomy" id="204072"/>
    <lineage>
        <taxon>Bacteria</taxon>
        <taxon>Pseudomonadati</taxon>
        <taxon>Pseudomonadota</taxon>
        <taxon>Betaproteobacteria</taxon>
        <taxon>Burkholderiales</taxon>
        <taxon>Comamonadaceae</taxon>
        <taxon>Ramlibacter</taxon>
    </lineage>
</organism>
<dbReference type="Gene3D" id="3.40.190.150">
    <property type="entry name" value="Bordetella uptake gene, domain 1"/>
    <property type="match status" value="1"/>
</dbReference>
<proteinExistence type="inferred from homology"/>
<evidence type="ECO:0000256" key="2">
    <source>
        <dbReference type="SAM" id="SignalP"/>
    </source>
</evidence>
<gene>
    <name evidence="3" type="ORF">EZ313_16525</name>
</gene>
<sequence>MRLATVAIGAALSFAAAADTWPSRPIRLVVPFSAGGSTDQLARAIQQPMSEALGQPVVIDNKAGAGGAIGAEIVARAAPDGYTLVFGNSGPSAVASLLRKLPYDVQKDFRPISTVAMVPLALVASNKLPVRDFKEFLAYAKKPGVQINYGSVGIGSMAHLTGEYLNEAGGLSVQHVPYSGGGALGGAILSGEVETGWVNPLDGTAMVASGKARYLAVATPKRVSWMPDVPAIAEFIPGFESNAWFGMLAPKGTPDAIVKRLHEVIATAVARPDVRKLIEAKMAEPRSSTPQELEALIQSEIRQWQPVITRNNIKL</sequence>
<accession>A0A4Z0BV34</accession>
<dbReference type="OrthoDB" id="8627412at2"/>
<dbReference type="InterPro" id="IPR005064">
    <property type="entry name" value="BUG"/>
</dbReference>
<dbReference type="PIRSF" id="PIRSF017082">
    <property type="entry name" value="YflP"/>
    <property type="match status" value="1"/>
</dbReference>
<dbReference type="EMBL" id="SMLM01000002">
    <property type="protein sequence ID" value="TFZ03163.1"/>
    <property type="molecule type" value="Genomic_DNA"/>
</dbReference>
<feature type="signal peptide" evidence="2">
    <location>
        <begin position="1"/>
        <end position="18"/>
    </location>
</feature>
<dbReference type="AlphaFoldDB" id="A0A4Z0BV34"/>
<dbReference type="Gene3D" id="3.40.190.10">
    <property type="entry name" value="Periplasmic binding protein-like II"/>
    <property type="match status" value="1"/>
</dbReference>
<name>A0A4Z0BV34_9BURK</name>
<dbReference type="InterPro" id="IPR042100">
    <property type="entry name" value="Bug_dom1"/>
</dbReference>
<reference evidence="3 4" key="1">
    <citation type="submission" date="2019-03" db="EMBL/GenBank/DDBJ databases">
        <title>Ramlibacter henchirensis DSM 14656, whole genome shotgun sequence.</title>
        <authorList>
            <person name="Zhang X."/>
            <person name="Feng G."/>
            <person name="Zhu H."/>
        </authorList>
    </citation>
    <scope>NUCLEOTIDE SEQUENCE [LARGE SCALE GENOMIC DNA]</scope>
    <source>
        <strain evidence="3 4">DSM 14656</strain>
    </source>
</reference>
<comment type="caution">
    <text evidence="3">The sequence shown here is derived from an EMBL/GenBank/DDBJ whole genome shotgun (WGS) entry which is preliminary data.</text>
</comment>
<dbReference type="Proteomes" id="UP000298180">
    <property type="component" value="Unassembled WGS sequence"/>
</dbReference>
<dbReference type="SUPFAM" id="SSF53850">
    <property type="entry name" value="Periplasmic binding protein-like II"/>
    <property type="match status" value="1"/>
</dbReference>
<dbReference type="Pfam" id="PF03401">
    <property type="entry name" value="TctC"/>
    <property type="match status" value="1"/>
</dbReference>
<dbReference type="PANTHER" id="PTHR42928">
    <property type="entry name" value="TRICARBOXYLATE-BINDING PROTEIN"/>
    <property type="match status" value="1"/>
</dbReference>
<evidence type="ECO:0000256" key="1">
    <source>
        <dbReference type="ARBA" id="ARBA00006987"/>
    </source>
</evidence>
<comment type="similarity">
    <text evidence="1">Belongs to the UPF0065 (bug) family.</text>
</comment>
<keyword evidence="2" id="KW-0732">Signal</keyword>
<feature type="chain" id="PRO_5021394907" evidence="2">
    <location>
        <begin position="19"/>
        <end position="315"/>
    </location>
</feature>